<comment type="similarity">
    <text evidence="1">Belongs to the SAMHD1 family.</text>
</comment>
<protein>
    <submittedName>
        <fullName evidence="4 5">HD/PDEase domain-containing protein</fullName>
    </submittedName>
</protein>
<dbReference type="Pfam" id="PF01966">
    <property type="entry name" value="HD"/>
    <property type="match status" value="1"/>
</dbReference>
<dbReference type="PANTHER" id="PTHR11373:SF4">
    <property type="entry name" value="DEOXYNUCLEOSIDE TRIPHOSPHATE TRIPHOSPHOHYDROLASE SAMHD1"/>
    <property type="match status" value="1"/>
</dbReference>
<organism evidence="3 5">
    <name type="scientific">Parascaris univalens</name>
    <name type="common">Nematode worm</name>
    <dbReference type="NCBI Taxonomy" id="6257"/>
    <lineage>
        <taxon>Eukaryota</taxon>
        <taxon>Metazoa</taxon>
        <taxon>Ecdysozoa</taxon>
        <taxon>Nematoda</taxon>
        <taxon>Chromadorea</taxon>
        <taxon>Rhabditida</taxon>
        <taxon>Spirurina</taxon>
        <taxon>Ascaridomorpha</taxon>
        <taxon>Ascaridoidea</taxon>
        <taxon>Ascarididae</taxon>
        <taxon>Parascaris</taxon>
    </lineage>
</organism>
<evidence type="ECO:0000313" key="5">
    <source>
        <dbReference type="WBParaSite" id="PgB22_g017_t06"/>
    </source>
</evidence>
<dbReference type="GO" id="GO:0006203">
    <property type="term" value="P:dGTP catabolic process"/>
    <property type="evidence" value="ECO:0007669"/>
    <property type="project" value="TreeGrafter"/>
</dbReference>
<feature type="domain" description="HD/PDEase" evidence="2">
    <location>
        <begin position="62"/>
        <end position="283"/>
    </location>
</feature>
<dbReference type="WBParaSite" id="PgB22_g017_t04">
    <property type="protein sequence ID" value="PgB22_g017_t04"/>
    <property type="gene ID" value="PgB22_g017"/>
</dbReference>
<dbReference type="SMART" id="SM00471">
    <property type="entry name" value="HDc"/>
    <property type="match status" value="1"/>
</dbReference>
<proteinExistence type="inferred from homology"/>
<evidence type="ECO:0000259" key="2">
    <source>
        <dbReference type="SMART" id="SM00471"/>
    </source>
</evidence>
<evidence type="ECO:0000313" key="3">
    <source>
        <dbReference type="Proteomes" id="UP000887569"/>
    </source>
</evidence>
<keyword evidence="3" id="KW-1185">Reference proteome</keyword>
<dbReference type="Gene3D" id="3.30.70.2760">
    <property type="match status" value="1"/>
</dbReference>
<dbReference type="InterPro" id="IPR006674">
    <property type="entry name" value="HD_domain"/>
</dbReference>
<accession>A0A914ZU24</accession>
<dbReference type="GO" id="GO:0008832">
    <property type="term" value="F:dGTPase activity"/>
    <property type="evidence" value="ECO:0007669"/>
    <property type="project" value="TreeGrafter"/>
</dbReference>
<dbReference type="Proteomes" id="UP000887569">
    <property type="component" value="Unplaced"/>
</dbReference>
<reference evidence="4 5" key="1">
    <citation type="submission" date="2022-11" db="UniProtKB">
        <authorList>
            <consortium name="WormBaseParasite"/>
        </authorList>
    </citation>
    <scope>IDENTIFICATION</scope>
</reference>
<evidence type="ECO:0000256" key="1">
    <source>
        <dbReference type="ARBA" id="ARBA00005776"/>
    </source>
</evidence>
<dbReference type="InterPro" id="IPR050135">
    <property type="entry name" value="dGTPase-like"/>
</dbReference>
<dbReference type="SUPFAM" id="SSF109604">
    <property type="entry name" value="HD-domain/PDEase-like"/>
    <property type="match status" value="1"/>
</dbReference>
<dbReference type="AlphaFoldDB" id="A0A914ZU24"/>
<dbReference type="Gene3D" id="1.10.3210.10">
    <property type="entry name" value="Hypothetical protein af1432"/>
    <property type="match status" value="1"/>
</dbReference>
<name>A0A914ZU24_PARUN</name>
<dbReference type="CDD" id="cd00077">
    <property type="entry name" value="HDc"/>
    <property type="match status" value="1"/>
</dbReference>
<dbReference type="PANTHER" id="PTHR11373">
    <property type="entry name" value="DEOXYNUCLEOSIDE TRIPHOSPHATE TRIPHOSPHOHYDROLASE"/>
    <property type="match status" value="1"/>
</dbReference>
<dbReference type="WBParaSite" id="PgB22_g017_t06">
    <property type="protein sequence ID" value="PgB22_g017_t06"/>
    <property type="gene ID" value="PgB22_g017"/>
</dbReference>
<sequence>MTASKKPWPPSRDEKPYREVVDLIHGTIPLPHPIDLLVDTPEFQRLRRIKQLGTAFSVFPNCDHSRFVHSLGVYHLARLFVHVIAKRSSSVTITQRDELCVSIAGLCHDLGHGPLSHVFDGPFMLAANPDAKWRHERGSVLMFDRVCKYDFVQKALLEYLDEDDFIFIKELIDPPIERFTEEGQWNYRGRPLEKSFLYDIVSNSIDSVDVDKFDYLLRDSHHAAIAIPFNQNSVMRLMDWMRPLDVIEQLPNGRALKYSRICFAVKVIDDVDSVGQSRYMLHEKLYSHHTVRAYEYMVLQALISADHYLHFEGDDRRRYQLSRTYENLGAFLKTDDSIIQMVENSSLDELKSASRILRDLSFRILPKLIGTVMMRNSNNCTQDKVKHRIYELADSNIVSEEDFIICIRSMHRGMGVEKHPMNEVFFYDHKAHAQQLEPYRIDQALLKHKSSLFGGSQSIMIYVSATTKAKSNAAQIIAELLAAFEKFMREESHEHLVKISLFTNDRCVYLGSST</sequence>
<dbReference type="GO" id="GO:0005634">
    <property type="term" value="C:nucleus"/>
    <property type="evidence" value="ECO:0007669"/>
    <property type="project" value="TreeGrafter"/>
</dbReference>
<dbReference type="InterPro" id="IPR003607">
    <property type="entry name" value="HD/PDEase_dom"/>
</dbReference>
<evidence type="ECO:0000313" key="4">
    <source>
        <dbReference type="WBParaSite" id="PgB22_g017_t04"/>
    </source>
</evidence>